<proteinExistence type="predicted"/>
<feature type="transmembrane region" description="Helical" evidence="1">
    <location>
        <begin position="27"/>
        <end position="50"/>
    </location>
</feature>
<feature type="transmembrane region" description="Helical" evidence="1">
    <location>
        <begin position="193"/>
        <end position="214"/>
    </location>
</feature>
<dbReference type="Proteomes" id="UP000033187">
    <property type="component" value="Chromosome 1"/>
</dbReference>
<keyword evidence="1" id="KW-0472">Membrane</keyword>
<feature type="transmembrane region" description="Helical" evidence="1">
    <location>
        <begin position="162"/>
        <end position="181"/>
    </location>
</feature>
<sequence>MTTTPDLIDSLATGLKPAPRGFVSRRLGLGIGAGVVLTIAAATLFALGLRPDLPTAFTSPPFWIKFAFTGLLMLAGLVAVWRLARPEGKVSRSMWAGIVGVLLAMSALAAVQLANAPVADYRALIMGKTAAICPWLIMLLSLPILAGALWAMRSMAPTHPTLAGASVGLAAGASAAFIYAFSCDESAMPFVLIWYGLGMAVPTLVGALLGRYLLRW</sequence>
<dbReference type="InterPro" id="IPR009495">
    <property type="entry name" value="NrsF"/>
</dbReference>
<evidence type="ECO:0008006" key="4">
    <source>
        <dbReference type="Google" id="ProtNLM"/>
    </source>
</evidence>
<gene>
    <name evidence="2" type="ORF">YBN1229_v1_2521</name>
</gene>
<organism evidence="2 3">
    <name type="scientific">Candidatus Filomicrobium marinum</name>
    <dbReference type="NCBI Taxonomy" id="1608628"/>
    <lineage>
        <taxon>Bacteria</taxon>
        <taxon>Pseudomonadati</taxon>
        <taxon>Pseudomonadota</taxon>
        <taxon>Alphaproteobacteria</taxon>
        <taxon>Hyphomicrobiales</taxon>
        <taxon>Hyphomicrobiaceae</taxon>
        <taxon>Filomicrobium</taxon>
    </lineage>
</organism>
<keyword evidence="1" id="KW-1133">Transmembrane helix</keyword>
<dbReference type="KEGG" id="fil:BN1229_v1_3402"/>
<feature type="transmembrane region" description="Helical" evidence="1">
    <location>
        <begin position="125"/>
        <end position="150"/>
    </location>
</feature>
<evidence type="ECO:0000313" key="3">
    <source>
        <dbReference type="Proteomes" id="UP000033187"/>
    </source>
</evidence>
<keyword evidence="1" id="KW-0812">Transmembrane</keyword>
<name>A0A0D6JGK3_9HYPH</name>
<protein>
    <recommendedName>
        <fullName evidence="4">Anti-sigma-F factor NrsF</fullName>
    </recommendedName>
</protein>
<accession>A0A0D6JGK3</accession>
<dbReference type="AlphaFoldDB" id="A0A0D6JGK3"/>
<dbReference type="RefSeq" id="WP_046479178.1">
    <property type="nucleotide sequence ID" value="NZ_LN829118.1"/>
</dbReference>
<dbReference type="KEGG" id="fiy:BN1229_v1_2521"/>
<dbReference type="EMBL" id="LN829119">
    <property type="protein sequence ID" value="CPR20242.1"/>
    <property type="molecule type" value="Genomic_DNA"/>
</dbReference>
<keyword evidence="3" id="KW-1185">Reference proteome</keyword>
<reference evidence="2" key="1">
    <citation type="journal article" date="2015" name="Genome Announc.">
        <title>Complete Genome Sequences of Two Strains of Candidatus Filomicrobium marinum, a Methanesulfonate-Degrading Species.</title>
        <authorList>
            <person name="Henriques A.C."/>
            <person name="De Marco P."/>
        </authorList>
    </citation>
    <scope>NUCLEOTIDE SEQUENCE</scope>
    <source>
        <strain evidence="2">Berkeley</strain>
    </source>
</reference>
<evidence type="ECO:0000256" key="1">
    <source>
        <dbReference type="SAM" id="Phobius"/>
    </source>
</evidence>
<dbReference type="Pfam" id="PF06532">
    <property type="entry name" value="NrsF"/>
    <property type="match status" value="1"/>
</dbReference>
<feature type="transmembrane region" description="Helical" evidence="1">
    <location>
        <begin position="62"/>
        <end position="81"/>
    </location>
</feature>
<feature type="transmembrane region" description="Helical" evidence="1">
    <location>
        <begin position="93"/>
        <end position="113"/>
    </location>
</feature>
<evidence type="ECO:0000313" key="2">
    <source>
        <dbReference type="EMBL" id="CPR20242.1"/>
    </source>
</evidence>